<reference evidence="1" key="1">
    <citation type="submission" date="2014-09" db="EMBL/GenBank/DDBJ databases">
        <authorList>
            <person name="Magalhaes I.L.F."/>
            <person name="Oliveira U."/>
            <person name="Santos F.R."/>
            <person name="Vidigal T.H.D.A."/>
            <person name="Brescovit A.D."/>
            <person name="Santos A.J."/>
        </authorList>
    </citation>
    <scope>NUCLEOTIDE SEQUENCE</scope>
    <source>
        <tissue evidence="1">Shoot tissue taken approximately 20 cm above the soil surface</tissue>
    </source>
</reference>
<dbReference type="AlphaFoldDB" id="A0A0A8ZXJ0"/>
<reference evidence="1" key="2">
    <citation type="journal article" date="2015" name="Data Brief">
        <title>Shoot transcriptome of the giant reed, Arundo donax.</title>
        <authorList>
            <person name="Barrero R.A."/>
            <person name="Guerrero F.D."/>
            <person name="Moolhuijzen P."/>
            <person name="Goolsby J.A."/>
            <person name="Tidwell J."/>
            <person name="Bellgard S.E."/>
            <person name="Bellgard M.I."/>
        </authorList>
    </citation>
    <scope>NUCLEOTIDE SEQUENCE</scope>
    <source>
        <tissue evidence="1">Shoot tissue taken approximately 20 cm above the soil surface</tissue>
    </source>
</reference>
<dbReference type="EMBL" id="GBRH01254359">
    <property type="protein sequence ID" value="JAD43536.1"/>
    <property type="molecule type" value="Transcribed_RNA"/>
</dbReference>
<protein>
    <submittedName>
        <fullName evidence="1">Uncharacterized protein</fullName>
    </submittedName>
</protein>
<proteinExistence type="predicted"/>
<name>A0A0A8ZXJ0_ARUDO</name>
<accession>A0A0A8ZXJ0</accession>
<organism evidence="1">
    <name type="scientific">Arundo donax</name>
    <name type="common">Giant reed</name>
    <name type="synonym">Donax arundinaceus</name>
    <dbReference type="NCBI Taxonomy" id="35708"/>
    <lineage>
        <taxon>Eukaryota</taxon>
        <taxon>Viridiplantae</taxon>
        <taxon>Streptophyta</taxon>
        <taxon>Embryophyta</taxon>
        <taxon>Tracheophyta</taxon>
        <taxon>Spermatophyta</taxon>
        <taxon>Magnoliopsida</taxon>
        <taxon>Liliopsida</taxon>
        <taxon>Poales</taxon>
        <taxon>Poaceae</taxon>
        <taxon>PACMAD clade</taxon>
        <taxon>Arundinoideae</taxon>
        <taxon>Arundineae</taxon>
        <taxon>Arundo</taxon>
    </lineage>
</organism>
<evidence type="ECO:0000313" key="1">
    <source>
        <dbReference type="EMBL" id="JAD43536.1"/>
    </source>
</evidence>
<sequence length="26" mass="2912">MIRLEISCQGPVLTRLPGALRRARFG</sequence>